<proteinExistence type="predicted"/>
<feature type="domain" description="Rhodanese" evidence="1">
    <location>
        <begin position="68"/>
        <end position="176"/>
    </location>
</feature>
<keyword evidence="2" id="KW-0808">Transferase</keyword>
<dbReference type="CDD" id="cd00158">
    <property type="entry name" value="RHOD"/>
    <property type="match status" value="1"/>
</dbReference>
<dbReference type="AlphaFoldDB" id="A0A5K7YNX9"/>
<dbReference type="InterPro" id="IPR001763">
    <property type="entry name" value="Rhodanese-like_dom"/>
</dbReference>
<organism evidence="2 3">
    <name type="scientific">Desulfosarcina alkanivorans</name>
    <dbReference type="NCBI Taxonomy" id="571177"/>
    <lineage>
        <taxon>Bacteria</taxon>
        <taxon>Pseudomonadati</taxon>
        <taxon>Thermodesulfobacteriota</taxon>
        <taxon>Desulfobacteria</taxon>
        <taxon>Desulfobacterales</taxon>
        <taxon>Desulfosarcinaceae</taxon>
        <taxon>Desulfosarcina</taxon>
    </lineage>
</organism>
<protein>
    <submittedName>
        <fullName evidence="2">Sulfurtransferase</fullName>
    </submittedName>
</protein>
<dbReference type="SUPFAM" id="SSF52821">
    <property type="entry name" value="Rhodanese/Cell cycle control phosphatase"/>
    <property type="match status" value="1"/>
</dbReference>
<dbReference type="EMBL" id="AP021874">
    <property type="protein sequence ID" value="BBO68621.1"/>
    <property type="molecule type" value="Genomic_DNA"/>
</dbReference>
<keyword evidence="3" id="KW-1185">Reference proteome</keyword>
<gene>
    <name evidence="2" type="ORF">DSCA_25510</name>
</gene>
<dbReference type="InterPro" id="IPR036873">
    <property type="entry name" value="Rhodanese-like_dom_sf"/>
</dbReference>
<dbReference type="RefSeq" id="WP_155316756.1">
    <property type="nucleotide sequence ID" value="NZ_AP021874.1"/>
</dbReference>
<dbReference type="KEGG" id="dalk:DSCA_25510"/>
<dbReference type="Pfam" id="PF00581">
    <property type="entry name" value="Rhodanese"/>
    <property type="match status" value="1"/>
</dbReference>
<dbReference type="Gene3D" id="3.40.250.10">
    <property type="entry name" value="Rhodanese-like domain"/>
    <property type="match status" value="1"/>
</dbReference>
<dbReference type="SMART" id="SM00450">
    <property type="entry name" value="RHOD"/>
    <property type="match status" value="1"/>
</dbReference>
<reference evidence="2 3" key="1">
    <citation type="submission" date="2019-11" db="EMBL/GenBank/DDBJ databases">
        <title>Comparative genomics of hydrocarbon-degrading Desulfosarcina strains.</title>
        <authorList>
            <person name="Watanabe M."/>
            <person name="Kojima H."/>
            <person name="Fukui M."/>
        </authorList>
    </citation>
    <scope>NUCLEOTIDE SEQUENCE [LARGE SCALE GENOMIC DNA]</scope>
    <source>
        <strain evidence="2 3">PL12</strain>
    </source>
</reference>
<name>A0A5K7YNX9_9BACT</name>
<dbReference type="OrthoDB" id="9789585at2"/>
<dbReference type="Proteomes" id="UP000427906">
    <property type="component" value="Chromosome"/>
</dbReference>
<evidence type="ECO:0000259" key="1">
    <source>
        <dbReference type="PROSITE" id="PS50206"/>
    </source>
</evidence>
<accession>A0A5K7YNX9</accession>
<evidence type="ECO:0000313" key="3">
    <source>
        <dbReference type="Proteomes" id="UP000427906"/>
    </source>
</evidence>
<dbReference type="GO" id="GO:0016740">
    <property type="term" value="F:transferase activity"/>
    <property type="evidence" value="ECO:0007669"/>
    <property type="project" value="UniProtKB-KW"/>
</dbReference>
<dbReference type="PROSITE" id="PS50206">
    <property type="entry name" value="RHODANESE_3"/>
    <property type="match status" value="1"/>
</dbReference>
<evidence type="ECO:0000313" key="2">
    <source>
        <dbReference type="EMBL" id="BBO68621.1"/>
    </source>
</evidence>
<sequence>MRMGKWVLKLTMVGVLVFGLTDPAMALLGNKFEKEVEKEIGAVKLVREVQRGDYDLVTTEELRQWMDSGKDMVIVDTMPYEASYKKNHVPGALQFLFPIPDMNAWDTKETDGKTREDFIRMLGSDKDKTVVIYCGFVKCTRSHNGAAWAVKLGYRNVYRYSGGVFAWKGAKYPLEKVE</sequence>